<dbReference type="CDD" id="cd02970">
    <property type="entry name" value="PRX_like2"/>
    <property type="match status" value="1"/>
</dbReference>
<evidence type="ECO:0000256" key="3">
    <source>
        <dbReference type="ARBA" id="ARBA00022559"/>
    </source>
</evidence>
<dbReference type="PANTHER" id="PTHR42801:SF7">
    <property type="entry name" value="SLL1159 PROTEIN"/>
    <property type="match status" value="1"/>
</dbReference>
<dbReference type="RefSeq" id="WP_024565462.1">
    <property type="nucleotide sequence ID" value="NZ_CP007547.1"/>
</dbReference>
<dbReference type="KEGG" id="eao:BD94_2666"/>
<comment type="catalytic activity">
    <reaction evidence="11">
        <text>a hydroperoxide + [thioredoxin]-dithiol = an alcohol + [thioredoxin]-disulfide + H2O</text>
        <dbReference type="Rhea" id="RHEA:62620"/>
        <dbReference type="Rhea" id="RHEA-COMP:10698"/>
        <dbReference type="Rhea" id="RHEA-COMP:10700"/>
        <dbReference type="ChEBI" id="CHEBI:15377"/>
        <dbReference type="ChEBI" id="CHEBI:29950"/>
        <dbReference type="ChEBI" id="CHEBI:30879"/>
        <dbReference type="ChEBI" id="CHEBI:35924"/>
        <dbReference type="ChEBI" id="CHEBI:50058"/>
        <dbReference type="EC" id="1.11.1.24"/>
    </reaction>
</comment>
<protein>
    <recommendedName>
        <fullName evidence="2">thioredoxin-dependent peroxiredoxin</fullName>
        <ecNumber evidence="2">1.11.1.24</ecNumber>
    </recommendedName>
    <alternativeName>
        <fullName evidence="8">Thioredoxin peroxidase</fullName>
    </alternativeName>
    <alternativeName>
        <fullName evidence="10">Thioredoxin-dependent peroxiredoxin Bcp</fullName>
    </alternativeName>
</protein>
<evidence type="ECO:0000256" key="1">
    <source>
        <dbReference type="ARBA" id="ARBA00003330"/>
    </source>
</evidence>
<comment type="similarity">
    <text evidence="9">Belongs to the peroxiredoxin family. BCP/PrxQ subfamily.</text>
</comment>
<dbReference type="SUPFAM" id="SSF52833">
    <property type="entry name" value="Thioredoxin-like"/>
    <property type="match status" value="1"/>
</dbReference>
<evidence type="ECO:0000256" key="4">
    <source>
        <dbReference type="ARBA" id="ARBA00022862"/>
    </source>
</evidence>
<reference evidence="13" key="2">
    <citation type="journal article" date="2015" name="Genome Biol. Evol.">
        <title>Complete Genome Sequence and Transcriptomic Analysis of the Novel Pathogen Elizabethkingia anophelis in Response to Oxidative Stress.</title>
        <authorList>
            <person name="Li Y."/>
            <person name="Liu Y."/>
            <person name="Chew S.C."/>
            <person name="Tay M."/>
            <person name="Salido M.M."/>
            <person name="Teo J."/>
            <person name="Lauro F.M."/>
            <person name="Givskov M."/>
            <person name="Yang L."/>
        </authorList>
    </citation>
    <scope>NUCLEOTIDE SEQUENCE</scope>
    <source>
        <strain evidence="13">NUHP1</strain>
    </source>
</reference>
<sequence>MDILAKNIAQFNEVLASQIPAETLQAFQKSVQDLEEKQTGSKSLKIGERFPDFQLSNFDGQMHSLKDLLKNKLVIAFLRGSWCPYCNMEIQALQNELHQFKAKDVNLIVITPQPSNINAEWQQQQNAEFEILSDKGNLLAKKLGIDIELQEFVIPHYKSMGIDLLQINQTQQYSLPIPAVYVLDSHATITYKFMNPDYMKRVNIEELLNQL</sequence>
<dbReference type="Proteomes" id="UP000028933">
    <property type="component" value="Chromosome"/>
</dbReference>
<dbReference type="InterPro" id="IPR013766">
    <property type="entry name" value="Thioredoxin_domain"/>
</dbReference>
<dbReference type="GO" id="GO:0045454">
    <property type="term" value="P:cell redox homeostasis"/>
    <property type="evidence" value="ECO:0007669"/>
    <property type="project" value="TreeGrafter"/>
</dbReference>
<dbReference type="Pfam" id="PF00578">
    <property type="entry name" value="AhpC-TSA"/>
    <property type="match status" value="1"/>
</dbReference>
<dbReference type="GO" id="GO:0005737">
    <property type="term" value="C:cytoplasm"/>
    <property type="evidence" value="ECO:0007669"/>
    <property type="project" value="TreeGrafter"/>
</dbReference>
<evidence type="ECO:0000313" key="13">
    <source>
        <dbReference type="EMBL" id="AIL46441.1"/>
    </source>
</evidence>
<dbReference type="GO" id="GO:0008379">
    <property type="term" value="F:thioredoxin peroxidase activity"/>
    <property type="evidence" value="ECO:0007669"/>
    <property type="project" value="TreeGrafter"/>
</dbReference>
<feature type="domain" description="Thioredoxin" evidence="12">
    <location>
        <begin position="44"/>
        <end position="211"/>
    </location>
</feature>
<evidence type="ECO:0000256" key="8">
    <source>
        <dbReference type="ARBA" id="ARBA00032824"/>
    </source>
</evidence>
<evidence type="ECO:0000256" key="7">
    <source>
        <dbReference type="ARBA" id="ARBA00023284"/>
    </source>
</evidence>
<dbReference type="EC" id="1.11.1.24" evidence="2"/>
<keyword evidence="3" id="KW-0575">Peroxidase</keyword>
<dbReference type="Gene3D" id="3.40.30.10">
    <property type="entry name" value="Glutaredoxin"/>
    <property type="match status" value="1"/>
</dbReference>
<organism evidence="13 14">
    <name type="scientific">Elizabethkingia anophelis NUHP1</name>
    <dbReference type="NCBI Taxonomy" id="1338011"/>
    <lineage>
        <taxon>Bacteria</taxon>
        <taxon>Pseudomonadati</taxon>
        <taxon>Bacteroidota</taxon>
        <taxon>Flavobacteriia</taxon>
        <taxon>Flavobacteriales</taxon>
        <taxon>Weeksellaceae</taxon>
        <taxon>Elizabethkingia</taxon>
    </lineage>
</organism>
<keyword evidence="4" id="KW-0049">Antioxidant</keyword>
<evidence type="ECO:0000256" key="10">
    <source>
        <dbReference type="ARBA" id="ARBA00042639"/>
    </source>
</evidence>
<accession>A0A077EFM5</accession>
<reference evidence="13" key="1">
    <citation type="journal article" date="2013" name="Lancet">
        <title>First case of E anophelis outbreak in an intensive-care unit.</title>
        <authorList>
            <person name="Teo J."/>
            <person name="Tan S.Y."/>
            <person name="Tay M."/>
            <person name="Ding Y."/>
            <person name="Kjelleberg S."/>
            <person name="Givskov M."/>
            <person name="Lin R.T."/>
            <person name="Yang L."/>
        </authorList>
    </citation>
    <scope>NUCLEOTIDE SEQUENCE [LARGE SCALE GENOMIC DNA]</scope>
    <source>
        <strain evidence="13">NUHP1</strain>
    </source>
</reference>
<dbReference type="EMBL" id="CP007547">
    <property type="protein sequence ID" value="AIL46441.1"/>
    <property type="molecule type" value="Genomic_DNA"/>
</dbReference>
<name>A0A077EFM5_9FLAO</name>
<evidence type="ECO:0000259" key="12">
    <source>
        <dbReference type="PROSITE" id="PS51352"/>
    </source>
</evidence>
<dbReference type="HOGENOM" id="CLU_042529_5_0_10"/>
<evidence type="ECO:0000256" key="6">
    <source>
        <dbReference type="ARBA" id="ARBA00023157"/>
    </source>
</evidence>
<keyword evidence="5" id="KW-0560">Oxidoreductase</keyword>
<evidence type="ECO:0000313" key="14">
    <source>
        <dbReference type="Proteomes" id="UP000028933"/>
    </source>
</evidence>
<dbReference type="PROSITE" id="PS51352">
    <property type="entry name" value="THIOREDOXIN_2"/>
    <property type="match status" value="1"/>
</dbReference>
<dbReference type="GO" id="GO:0034599">
    <property type="term" value="P:cellular response to oxidative stress"/>
    <property type="evidence" value="ECO:0007669"/>
    <property type="project" value="TreeGrafter"/>
</dbReference>
<dbReference type="InterPro" id="IPR036249">
    <property type="entry name" value="Thioredoxin-like_sf"/>
</dbReference>
<keyword evidence="6" id="KW-1015">Disulfide bond</keyword>
<dbReference type="PANTHER" id="PTHR42801">
    <property type="entry name" value="THIOREDOXIN-DEPENDENT PEROXIDE REDUCTASE"/>
    <property type="match status" value="1"/>
</dbReference>
<gene>
    <name evidence="13" type="ORF">BD94_2666</name>
</gene>
<comment type="function">
    <text evidence="1">Thiol-specific peroxidase that catalyzes the reduction of hydrogen peroxide and organic hydroperoxides to water and alcohols, respectively. Plays a role in cell protection against oxidative stress by detoxifying peroxides and as sensor of hydrogen peroxide-mediated signaling events.</text>
</comment>
<dbReference type="eggNOG" id="COG1225">
    <property type="taxonomic scope" value="Bacteria"/>
</dbReference>
<evidence type="ECO:0000256" key="9">
    <source>
        <dbReference type="ARBA" id="ARBA00038489"/>
    </source>
</evidence>
<dbReference type="InterPro" id="IPR050924">
    <property type="entry name" value="Peroxiredoxin_BCP/PrxQ"/>
</dbReference>
<evidence type="ECO:0000256" key="2">
    <source>
        <dbReference type="ARBA" id="ARBA00013017"/>
    </source>
</evidence>
<evidence type="ECO:0000256" key="11">
    <source>
        <dbReference type="ARBA" id="ARBA00049091"/>
    </source>
</evidence>
<evidence type="ECO:0000256" key="5">
    <source>
        <dbReference type="ARBA" id="ARBA00023002"/>
    </source>
</evidence>
<proteinExistence type="inferred from homology"/>
<dbReference type="AlphaFoldDB" id="A0A077EFM5"/>
<keyword evidence="7" id="KW-0676">Redox-active center</keyword>
<dbReference type="InterPro" id="IPR000866">
    <property type="entry name" value="AhpC/TSA"/>
</dbReference>